<reference evidence="7" key="1">
    <citation type="journal article" date="2019" name="Int. J. Syst. Evol. Microbiol.">
        <title>The Global Catalogue of Microorganisms (GCM) 10K type strain sequencing project: providing services to taxonomists for standard genome sequencing and annotation.</title>
        <authorList>
            <consortium name="The Broad Institute Genomics Platform"/>
            <consortium name="The Broad Institute Genome Sequencing Center for Infectious Disease"/>
            <person name="Wu L."/>
            <person name="Ma J."/>
        </authorList>
    </citation>
    <scope>NUCLEOTIDE SEQUENCE [LARGE SCALE GENOMIC DNA]</scope>
    <source>
        <strain evidence="7">CCUG 56401</strain>
    </source>
</reference>
<keyword evidence="3" id="KW-0804">Transcription</keyword>
<name>A0ABW3FPU1_9PSEU</name>
<dbReference type="InterPro" id="IPR036390">
    <property type="entry name" value="WH_DNA-bd_sf"/>
</dbReference>
<dbReference type="InterPro" id="IPR036388">
    <property type="entry name" value="WH-like_DNA-bd_sf"/>
</dbReference>
<organism evidence="6 7">
    <name type="scientific">Saccharopolyspora rosea</name>
    <dbReference type="NCBI Taxonomy" id="524884"/>
    <lineage>
        <taxon>Bacteria</taxon>
        <taxon>Bacillati</taxon>
        <taxon>Actinomycetota</taxon>
        <taxon>Actinomycetes</taxon>
        <taxon>Pseudonocardiales</taxon>
        <taxon>Pseudonocardiaceae</taxon>
        <taxon>Saccharopolyspora</taxon>
    </lineage>
</organism>
<evidence type="ECO:0000259" key="5">
    <source>
        <dbReference type="PROSITE" id="PS51078"/>
    </source>
</evidence>
<dbReference type="Gene3D" id="3.30.450.40">
    <property type="match status" value="1"/>
</dbReference>
<dbReference type="Proteomes" id="UP001597018">
    <property type="component" value="Unassembled WGS sequence"/>
</dbReference>
<comment type="caution">
    <text evidence="6">The sequence shown here is derived from an EMBL/GenBank/DDBJ whole genome shotgun (WGS) entry which is preliminary data.</text>
</comment>
<keyword evidence="2" id="KW-0238">DNA-binding</keyword>
<dbReference type="InterPro" id="IPR005471">
    <property type="entry name" value="Tscrpt_reg_IclR_N"/>
</dbReference>
<evidence type="ECO:0000256" key="2">
    <source>
        <dbReference type="ARBA" id="ARBA00023125"/>
    </source>
</evidence>
<feature type="domain" description="HTH iclR-type" evidence="4">
    <location>
        <begin position="17"/>
        <end position="77"/>
    </location>
</feature>
<feature type="domain" description="IclR-ED" evidence="5">
    <location>
        <begin position="78"/>
        <end position="256"/>
    </location>
</feature>
<dbReference type="InterPro" id="IPR029016">
    <property type="entry name" value="GAF-like_dom_sf"/>
</dbReference>
<dbReference type="PROSITE" id="PS51077">
    <property type="entry name" value="HTH_ICLR"/>
    <property type="match status" value="1"/>
</dbReference>
<dbReference type="SUPFAM" id="SSF55781">
    <property type="entry name" value="GAF domain-like"/>
    <property type="match status" value="1"/>
</dbReference>
<proteinExistence type="predicted"/>
<accession>A0ABW3FPU1</accession>
<dbReference type="Pfam" id="PF09339">
    <property type="entry name" value="HTH_IclR"/>
    <property type="match status" value="1"/>
</dbReference>
<dbReference type="SUPFAM" id="SSF46785">
    <property type="entry name" value="Winged helix' DNA-binding domain"/>
    <property type="match status" value="1"/>
</dbReference>
<evidence type="ECO:0000313" key="7">
    <source>
        <dbReference type="Proteomes" id="UP001597018"/>
    </source>
</evidence>
<evidence type="ECO:0000313" key="6">
    <source>
        <dbReference type="EMBL" id="MFD0920327.1"/>
    </source>
</evidence>
<dbReference type="InterPro" id="IPR014757">
    <property type="entry name" value="Tscrpt_reg_IclR_C"/>
</dbReference>
<dbReference type="EMBL" id="JBHTIW010000006">
    <property type="protein sequence ID" value="MFD0920327.1"/>
    <property type="molecule type" value="Genomic_DNA"/>
</dbReference>
<dbReference type="PANTHER" id="PTHR30136">
    <property type="entry name" value="HELIX-TURN-HELIX TRANSCRIPTIONAL REGULATOR, ICLR FAMILY"/>
    <property type="match status" value="1"/>
</dbReference>
<protein>
    <submittedName>
        <fullName evidence="6">IclR family transcriptional regulator</fullName>
    </submittedName>
</protein>
<evidence type="ECO:0000256" key="3">
    <source>
        <dbReference type="ARBA" id="ARBA00023163"/>
    </source>
</evidence>
<dbReference type="Pfam" id="PF01614">
    <property type="entry name" value="IclR_C"/>
    <property type="match status" value="1"/>
</dbReference>
<dbReference type="RefSeq" id="WP_263247784.1">
    <property type="nucleotide sequence ID" value="NZ_BAABLT010000017.1"/>
</dbReference>
<keyword evidence="7" id="KW-1185">Reference proteome</keyword>
<evidence type="ECO:0000259" key="4">
    <source>
        <dbReference type="PROSITE" id="PS51077"/>
    </source>
</evidence>
<keyword evidence="1" id="KW-0805">Transcription regulation</keyword>
<dbReference type="PROSITE" id="PS51078">
    <property type="entry name" value="ICLR_ED"/>
    <property type="match status" value="1"/>
</dbReference>
<sequence length="290" mass="31412">MAAPSATPKTARRETPPSMVERMTLILDAFPGRTSTLSLEDVARRTRLPRSTAHRILDQLVRARWLEHTEFGYRLGPRALGLGGQDAGCTEIREVAAPLLHEIHLGTGMTAHLAVLDDAEVYYLDKIGGRSAVGVPSRVGGRAPAHGTALGKAMLAWLPPEQVDRRLGPVVPRLTNRTIGDLATFHQELNRIRQRHGLAFERGECFPEIACVAAAIRGPEGPVAGISLVGDLRTPLERAAPLVVDAARQASMALFRKQEAAARRRTVPDGAWSPETMSRLLATGSNGDWL</sequence>
<dbReference type="Gene3D" id="1.10.10.10">
    <property type="entry name" value="Winged helix-like DNA-binding domain superfamily/Winged helix DNA-binding domain"/>
    <property type="match status" value="1"/>
</dbReference>
<dbReference type="InterPro" id="IPR050707">
    <property type="entry name" value="HTH_MetabolicPath_Reg"/>
</dbReference>
<gene>
    <name evidence="6" type="ORF">ACFQ16_11305</name>
</gene>
<dbReference type="PANTHER" id="PTHR30136:SF24">
    <property type="entry name" value="HTH-TYPE TRANSCRIPTIONAL REPRESSOR ALLR"/>
    <property type="match status" value="1"/>
</dbReference>
<evidence type="ECO:0000256" key="1">
    <source>
        <dbReference type="ARBA" id="ARBA00023015"/>
    </source>
</evidence>
<dbReference type="SMART" id="SM00346">
    <property type="entry name" value="HTH_ICLR"/>
    <property type="match status" value="1"/>
</dbReference>